<protein>
    <recommendedName>
        <fullName evidence="14">G-protein coupled receptors family 1 profile domain-containing protein</fullName>
    </recommendedName>
</protein>
<evidence type="ECO:0000313" key="16">
    <source>
        <dbReference type="Proteomes" id="UP000291020"/>
    </source>
</evidence>
<dbReference type="Proteomes" id="UP000291020">
    <property type="component" value="Unassembled WGS sequence"/>
</dbReference>
<dbReference type="GO" id="GO:0006954">
    <property type="term" value="P:inflammatory response"/>
    <property type="evidence" value="ECO:0007669"/>
    <property type="project" value="TreeGrafter"/>
</dbReference>
<keyword evidence="16" id="KW-1185">Reference proteome</keyword>
<keyword evidence="5 13" id="KW-1133">Transmembrane helix</keyword>
<keyword evidence="8 12" id="KW-0675">Receptor</keyword>
<evidence type="ECO:0000256" key="1">
    <source>
        <dbReference type="ARBA" id="ARBA00004651"/>
    </source>
</evidence>
<dbReference type="InterPro" id="IPR000276">
    <property type="entry name" value="GPCR_Rhodpsn"/>
</dbReference>
<dbReference type="InterPro" id="IPR003981">
    <property type="entry name" value="Leukotriene_B4_rcpt"/>
</dbReference>
<evidence type="ECO:0000256" key="4">
    <source>
        <dbReference type="ARBA" id="ARBA00022692"/>
    </source>
</evidence>
<reference evidence="16" key="1">
    <citation type="journal article" date="2017" name="PLoS ONE">
        <title>The Agassiz's desert tortoise genome provides a resource for the conservation of a threatened species.</title>
        <authorList>
            <person name="Tollis M."/>
            <person name="DeNardo D.F."/>
            <person name="Cornelius J.A."/>
            <person name="Dolby G.A."/>
            <person name="Edwards T."/>
            <person name="Henen B.T."/>
            <person name="Karl A.E."/>
            <person name="Murphy R.W."/>
            <person name="Kusumi K."/>
        </authorList>
    </citation>
    <scope>NUCLEOTIDE SEQUENCE [LARGE SCALE GENOMIC DNA]</scope>
</reference>
<feature type="transmembrane region" description="Helical" evidence="13">
    <location>
        <begin position="107"/>
        <end position="133"/>
    </location>
</feature>
<reference evidence="15" key="3">
    <citation type="submission" date="2025-09" db="UniProtKB">
        <authorList>
            <consortium name="Ensembl"/>
        </authorList>
    </citation>
    <scope>IDENTIFICATION</scope>
</reference>
<dbReference type="GO" id="GO:0004875">
    <property type="term" value="F:complement receptor activity"/>
    <property type="evidence" value="ECO:0007669"/>
    <property type="project" value="TreeGrafter"/>
</dbReference>
<dbReference type="SUPFAM" id="SSF81321">
    <property type="entry name" value="Family A G protein-coupled receptor-like"/>
    <property type="match status" value="1"/>
</dbReference>
<dbReference type="Gene3D" id="1.20.1070.10">
    <property type="entry name" value="Rhodopsin 7-helix transmembrane proteins"/>
    <property type="match status" value="1"/>
</dbReference>
<dbReference type="PROSITE" id="PS00237">
    <property type="entry name" value="G_PROTEIN_RECEP_F1_1"/>
    <property type="match status" value="1"/>
</dbReference>
<evidence type="ECO:0000256" key="11">
    <source>
        <dbReference type="ARBA" id="ARBA00025736"/>
    </source>
</evidence>
<feature type="transmembrane region" description="Helical" evidence="13">
    <location>
        <begin position="44"/>
        <end position="66"/>
    </location>
</feature>
<name>A0A452HG44_9SAUR</name>
<evidence type="ECO:0000256" key="10">
    <source>
        <dbReference type="ARBA" id="ARBA00023224"/>
    </source>
</evidence>
<dbReference type="PRINTS" id="PR00237">
    <property type="entry name" value="GPCRRHODOPSN"/>
</dbReference>
<evidence type="ECO:0000256" key="8">
    <source>
        <dbReference type="ARBA" id="ARBA00023170"/>
    </source>
</evidence>
<feature type="transmembrane region" description="Helical" evidence="13">
    <location>
        <begin position="78"/>
        <end position="101"/>
    </location>
</feature>
<dbReference type="CDD" id="cd15121">
    <property type="entry name" value="7tmA_LTB4R1"/>
    <property type="match status" value="1"/>
</dbReference>
<comment type="similarity">
    <text evidence="11">Belongs to the chemokine-like receptor (CMKLR) family.</text>
</comment>
<keyword evidence="6 12" id="KW-0297">G-protein coupled receptor</keyword>
<dbReference type="PRINTS" id="PR01477">
    <property type="entry name" value="LTB1RECEPTOR"/>
</dbReference>
<comment type="subcellular location">
    <subcellularLocation>
        <location evidence="1">Cell membrane</location>
        <topology evidence="1">Multi-pass membrane protein</topology>
    </subcellularLocation>
</comment>
<dbReference type="InterPro" id="IPR017452">
    <property type="entry name" value="GPCR_Rhodpsn_7TM"/>
</dbReference>
<evidence type="ECO:0000256" key="7">
    <source>
        <dbReference type="ARBA" id="ARBA00023136"/>
    </source>
</evidence>
<dbReference type="PRINTS" id="PR01476">
    <property type="entry name" value="LTBRECEPTOR"/>
</dbReference>
<keyword evidence="4 12" id="KW-0812">Transmembrane</keyword>
<dbReference type="Ensembl" id="ENSGAGT00000015848.1">
    <property type="protein sequence ID" value="ENSGAGP00000013841.1"/>
    <property type="gene ID" value="ENSGAGG00000010549.1"/>
</dbReference>
<keyword evidence="7 13" id="KW-0472">Membrane</keyword>
<dbReference type="AlphaFoldDB" id="A0A452HG44"/>
<sequence>VGEPQHLSQWGWRAAGSLGPVMLPNSCQPYCPPAPWSALSLGGLTVLSLAFILGFPGNVFVVWSALCRVQKRTITCLLILHLAVADCAVLLTSPFFLRLLSAGKWEFGPVVCQLCHYVCGVSMYASISLITLMSLDRCLAVTMPFISQKIRTAMVVRSLVLAIWMVSFLLAVPIIFYRKLVLRGRHLLCDLSHPSIGHLVFHNLFETLTGFVLPFAAIIWSYCVIGRRLQDTRFRRKRRTNRLIVLIVAAFALFWLPFHVVNILDVAGALTHSKGLIMAGKMARPTLTALAFFSSSVNPILYAFTGGALIKSAGIGFMAKLFEGTASEMSSTRQGTGRTIQRREEAKLEMVQDGKPESITLSTNPLE</sequence>
<dbReference type="InterPro" id="IPR000826">
    <property type="entry name" value="Formyl_rcpt-rel"/>
</dbReference>
<evidence type="ECO:0000256" key="13">
    <source>
        <dbReference type="SAM" id="Phobius"/>
    </source>
</evidence>
<evidence type="ECO:0000256" key="9">
    <source>
        <dbReference type="ARBA" id="ARBA00023180"/>
    </source>
</evidence>
<evidence type="ECO:0000313" key="15">
    <source>
        <dbReference type="Ensembl" id="ENSGAGP00000013841.1"/>
    </source>
</evidence>
<keyword evidence="9" id="KW-0325">Glycoprotein</keyword>
<dbReference type="STRING" id="38772.ENSGAGP00000013841"/>
<evidence type="ECO:0000256" key="6">
    <source>
        <dbReference type="ARBA" id="ARBA00023040"/>
    </source>
</evidence>
<dbReference type="FunFam" id="1.20.1070.10:FF:000109">
    <property type="entry name" value="Leukotriene B4 receptor"/>
    <property type="match status" value="1"/>
</dbReference>
<accession>A0A452HG44</accession>
<reference evidence="15" key="2">
    <citation type="submission" date="2025-08" db="UniProtKB">
        <authorList>
            <consortium name="Ensembl"/>
        </authorList>
    </citation>
    <scope>IDENTIFICATION</scope>
</reference>
<feature type="domain" description="G-protein coupled receptors family 1 profile" evidence="14">
    <location>
        <begin position="57"/>
        <end position="302"/>
    </location>
</feature>
<keyword evidence="3" id="KW-0597">Phosphoprotein</keyword>
<dbReference type="GO" id="GO:0007200">
    <property type="term" value="P:phospholipase C-activating G protein-coupled receptor signaling pathway"/>
    <property type="evidence" value="ECO:0007669"/>
    <property type="project" value="TreeGrafter"/>
</dbReference>
<feature type="transmembrane region" description="Helical" evidence="13">
    <location>
        <begin position="287"/>
        <end position="310"/>
    </location>
</feature>
<dbReference type="GO" id="GO:0007204">
    <property type="term" value="P:positive regulation of cytosolic calcium ion concentration"/>
    <property type="evidence" value="ECO:0007669"/>
    <property type="project" value="TreeGrafter"/>
</dbReference>
<feature type="transmembrane region" description="Helical" evidence="13">
    <location>
        <begin position="243"/>
        <end position="267"/>
    </location>
</feature>
<organism evidence="15 16">
    <name type="scientific">Gopherus agassizii</name>
    <name type="common">Agassiz's desert tortoise</name>
    <dbReference type="NCBI Taxonomy" id="38772"/>
    <lineage>
        <taxon>Eukaryota</taxon>
        <taxon>Metazoa</taxon>
        <taxon>Chordata</taxon>
        <taxon>Craniata</taxon>
        <taxon>Vertebrata</taxon>
        <taxon>Euteleostomi</taxon>
        <taxon>Archelosauria</taxon>
        <taxon>Testudinata</taxon>
        <taxon>Testudines</taxon>
        <taxon>Cryptodira</taxon>
        <taxon>Durocryptodira</taxon>
        <taxon>Testudinoidea</taxon>
        <taxon>Testudinidae</taxon>
        <taxon>Gopherus</taxon>
    </lineage>
</organism>
<dbReference type="PROSITE" id="PS50262">
    <property type="entry name" value="G_PROTEIN_RECEP_F1_2"/>
    <property type="match status" value="1"/>
</dbReference>
<dbReference type="GO" id="GO:0005886">
    <property type="term" value="C:plasma membrane"/>
    <property type="evidence" value="ECO:0007669"/>
    <property type="project" value="UniProtKB-SubCell"/>
</dbReference>
<dbReference type="InterPro" id="IPR003983">
    <property type="entry name" value="Leukotriene_B4_typ-1_rcpt"/>
</dbReference>
<dbReference type="GO" id="GO:0004974">
    <property type="term" value="F:leukotriene receptor activity"/>
    <property type="evidence" value="ECO:0007669"/>
    <property type="project" value="InterPro"/>
</dbReference>
<feature type="transmembrane region" description="Helical" evidence="13">
    <location>
        <begin position="196"/>
        <end position="222"/>
    </location>
</feature>
<proteinExistence type="inferred from homology"/>
<evidence type="ECO:0000256" key="3">
    <source>
        <dbReference type="ARBA" id="ARBA00022553"/>
    </source>
</evidence>
<feature type="transmembrane region" description="Helical" evidence="13">
    <location>
        <begin position="154"/>
        <end position="176"/>
    </location>
</feature>
<evidence type="ECO:0000256" key="12">
    <source>
        <dbReference type="RuleBase" id="RU000688"/>
    </source>
</evidence>
<evidence type="ECO:0000256" key="2">
    <source>
        <dbReference type="ARBA" id="ARBA00022475"/>
    </source>
</evidence>
<keyword evidence="2" id="KW-1003">Cell membrane</keyword>
<dbReference type="Pfam" id="PF00001">
    <property type="entry name" value="7tm_1"/>
    <property type="match status" value="1"/>
</dbReference>
<comment type="similarity">
    <text evidence="12">Belongs to the G-protein coupled receptor 1 family.</text>
</comment>
<evidence type="ECO:0000256" key="5">
    <source>
        <dbReference type="ARBA" id="ARBA00022989"/>
    </source>
</evidence>
<keyword evidence="10 12" id="KW-0807">Transducer</keyword>
<dbReference type="PANTHER" id="PTHR24225">
    <property type="entry name" value="CHEMOTACTIC RECEPTOR"/>
    <property type="match status" value="1"/>
</dbReference>
<evidence type="ECO:0000259" key="14">
    <source>
        <dbReference type="PROSITE" id="PS50262"/>
    </source>
</evidence>
<dbReference type="PANTHER" id="PTHR24225:SF72">
    <property type="entry name" value="G-PROTEIN COUPLED RECEPTORS FAMILY 1 PROFILE DOMAIN-CONTAINING PROTEIN-RELATED"/>
    <property type="match status" value="1"/>
</dbReference>